<dbReference type="PROSITE" id="PS50035">
    <property type="entry name" value="PLD"/>
    <property type="match status" value="2"/>
</dbReference>
<evidence type="ECO:0000256" key="1">
    <source>
        <dbReference type="ARBA" id="ARBA00008664"/>
    </source>
</evidence>
<dbReference type="InterPro" id="IPR050874">
    <property type="entry name" value="Diverse_PLD-related"/>
</dbReference>
<dbReference type="SMART" id="SM00155">
    <property type="entry name" value="PLDc"/>
    <property type="match status" value="2"/>
</dbReference>
<feature type="domain" description="PLD phosphodiesterase" evidence="3">
    <location>
        <begin position="392"/>
        <end position="418"/>
    </location>
</feature>
<feature type="transmembrane region" description="Helical" evidence="2">
    <location>
        <begin position="62"/>
        <end position="83"/>
    </location>
</feature>
<reference evidence="4" key="1">
    <citation type="submission" date="2025-08" db="UniProtKB">
        <authorList>
            <consortium name="Ensembl"/>
        </authorList>
    </citation>
    <scope>IDENTIFICATION</scope>
</reference>
<evidence type="ECO:0000259" key="3">
    <source>
        <dbReference type="PROSITE" id="PS50035"/>
    </source>
</evidence>
<evidence type="ECO:0000313" key="4">
    <source>
        <dbReference type="Ensembl" id="ENSKMAP00000004714.1"/>
    </source>
</evidence>
<dbReference type="InterPro" id="IPR032803">
    <property type="entry name" value="PLDc_3"/>
</dbReference>
<dbReference type="InterPro" id="IPR001736">
    <property type="entry name" value="PLipase_D/transphosphatidylase"/>
</dbReference>
<dbReference type="Ensembl" id="ENSKMAT00000004799.1">
    <property type="protein sequence ID" value="ENSKMAP00000004714.1"/>
    <property type="gene ID" value="ENSKMAG00000003576.1"/>
</dbReference>
<dbReference type="SUPFAM" id="SSF56024">
    <property type="entry name" value="Phospholipase D/nuclease"/>
    <property type="match status" value="2"/>
</dbReference>
<comment type="similarity">
    <text evidence="1">Belongs to the phospholipase D family.</text>
</comment>
<accession>A0A3Q3A1T6</accession>
<proteinExistence type="inferred from homology"/>
<name>A0A3Q3A1T6_KRYMA</name>
<dbReference type="Proteomes" id="UP000264800">
    <property type="component" value="Unplaced"/>
</dbReference>
<evidence type="ECO:0000313" key="5">
    <source>
        <dbReference type="Proteomes" id="UP000264800"/>
    </source>
</evidence>
<dbReference type="AlphaFoldDB" id="A0A3Q3A1T6"/>
<keyword evidence="2" id="KW-1133">Transmembrane helix</keyword>
<organism evidence="4 5">
    <name type="scientific">Kryptolebias marmoratus</name>
    <name type="common">Mangrove killifish</name>
    <name type="synonym">Rivulus marmoratus</name>
    <dbReference type="NCBI Taxonomy" id="37003"/>
    <lineage>
        <taxon>Eukaryota</taxon>
        <taxon>Metazoa</taxon>
        <taxon>Chordata</taxon>
        <taxon>Craniata</taxon>
        <taxon>Vertebrata</taxon>
        <taxon>Euteleostomi</taxon>
        <taxon>Actinopterygii</taxon>
        <taxon>Neopterygii</taxon>
        <taxon>Teleostei</taxon>
        <taxon>Neoteleostei</taxon>
        <taxon>Acanthomorphata</taxon>
        <taxon>Ovalentaria</taxon>
        <taxon>Atherinomorphae</taxon>
        <taxon>Cyprinodontiformes</taxon>
        <taxon>Rivulidae</taxon>
        <taxon>Kryptolebias</taxon>
    </lineage>
</organism>
<protein>
    <submittedName>
        <fullName evidence="4">Inactive phospholipase D5-like</fullName>
    </submittedName>
</protein>
<sequence length="512" mass="58622">MEQRRIRCPTGGHDMRGQTLGFGFQPPAVAASSIITAVQQQDYLASVWLRRREKLEHSQQKCIVIFALVCCFAVLVALIFSAVDIWGEDEDGITEDNCSRNCSIVLVENIPEDISFLDNSTSHLPLSVGLNNLLDKAERVVEIVSPQWLLYSSDYEQVKQTLGSTKLDNLTNHYAEVHKVNTTALTKGNIHSSFWVVDRKHFYIGSANMDWRSLATRKELGVLVYNCTCLALDLHRVFSLYWGLQHKDFIPNFWSKRLFPYFNRDKPVNITFNSAESSPDAFIPKDRSSDLEAISRVIQQARHFIYISINDYLPLVRSNSLSSTYWSRIDGLIREALILRKVRVRLLISCWEKTDPLTFNFIWSLKSLCMEQANCSLEAKFFCSKSQSDGSFSGINHNRFMVTDRAIYLGNLDWVGDEFMYNAGAGLVISRPENITEKSFTVVEQLQAVFERDWFSRYTLSLQTNKIHVCNKHQVTKSSRSGPMPIRVRHVCGVLPLDICTILKRFFCCFVL</sequence>
<keyword evidence="5" id="KW-1185">Reference proteome</keyword>
<keyword evidence="2" id="KW-0812">Transmembrane</keyword>
<keyword evidence="2" id="KW-0472">Membrane</keyword>
<dbReference type="Gene3D" id="3.30.870.10">
    <property type="entry name" value="Endonuclease Chain A"/>
    <property type="match status" value="2"/>
</dbReference>
<evidence type="ECO:0000256" key="2">
    <source>
        <dbReference type="SAM" id="Phobius"/>
    </source>
</evidence>
<dbReference type="Pfam" id="PF13918">
    <property type="entry name" value="PLDc_3"/>
    <property type="match status" value="1"/>
</dbReference>
<dbReference type="PANTHER" id="PTHR10185:SF9">
    <property type="entry name" value="INACTIVE PHOSPHOLIPASE D5"/>
    <property type="match status" value="1"/>
</dbReference>
<reference evidence="4" key="2">
    <citation type="submission" date="2025-09" db="UniProtKB">
        <authorList>
            <consortium name="Ensembl"/>
        </authorList>
    </citation>
    <scope>IDENTIFICATION</scope>
</reference>
<dbReference type="GeneTree" id="ENSGT00950000183059"/>
<dbReference type="PANTHER" id="PTHR10185">
    <property type="entry name" value="PHOSPHOLIPASE D - RELATED"/>
    <property type="match status" value="1"/>
</dbReference>
<feature type="domain" description="PLD phosphodiesterase" evidence="3">
    <location>
        <begin position="186"/>
        <end position="213"/>
    </location>
</feature>
<dbReference type="GO" id="GO:0003824">
    <property type="term" value="F:catalytic activity"/>
    <property type="evidence" value="ECO:0007669"/>
    <property type="project" value="InterPro"/>
</dbReference>